<name>A0ABT6N6G0_9SPHN</name>
<dbReference type="Gene3D" id="1.10.260.40">
    <property type="entry name" value="lambda repressor-like DNA-binding domains"/>
    <property type="match status" value="1"/>
</dbReference>
<dbReference type="InterPro" id="IPR010982">
    <property type="entry name" value="Lambda_DNA-bd_dom_sf"/>
</dbReference>
<dbReference type="PROSITE" id="PS50943">
    <property type="entry name" value="HTH_CROC1"/>
    <property type="match status" value="1"/>
</dbReference>
<dbReference type="Proteomes" id="UP001160625">
    <property type="component" value="Unassembled WGS sequence"/>
</dbReference>
<keyword evidence="3" id="KW-1185">Reference proteome</keyword>
<feature type="domain" description="HTH cro/C1-type" evidence="1">
    <location>
        <begin position="60"/>
        <end position="115"/>
    </location>
</feature>
<evidence type="ECO:0000259" key="1">
    <source>
        <dbReference type="PROSITE" id="PS50943"/>
    </source>
</evidence>
<dbReference type="EMBL" id="JARYGZ010000003">
    <property type="protein sequence ID" value="MDH7640683.1"/>
    <property type="molecule type" value="Genomic_DNA"/>
</dbReference>
<evidence type="ECO:0000313" key="3">
    <source>
        <dbReference type="Proteomes" id="UP001160625"/>
    </source>
</evidence>
<comment type="caution">
    <text evidence="2">The sequence shown here is derived from an EMBL/GenBank/DDBJ whole genome shotgun (WGS) entry which is preliminary data.</text>
</comment>
<dbReference type="SUPFAM" id="SSF47413">
    <property type="entry name" value="lambda repressor-like DNA-binding domains"/>
    <property type="match status" value="1"/>
</dbReference>
<gene>
    <name evidence="2" type="ORF">QGN17_18260</name>
</gene>
<reference evidence="2" key="1">
    <citation type="submission" date="2023-04" db="EMBL/GenBank/DDBJ databases">
        <title>Sphingomonas sp. MAHUQ-71 isolated from rice field.</title>
        <authorList>
            <person name="Huq M.A."/>
        </authorList>
    </citation>
    <scope>NUCLEOTIDE SEQUENCE</scope>
    <source>
        <strain evidence="2">MAHUQ-71</strain>
    </source>
</reference>
<organism evidence="2 3">
    <name type="scientific">Sphingomonas oryzagri</name>
    <dbReference type="NCBI Taxonomy" id="3042314"/>
    <lineage>
        <taxon>Bacteria</taxon>
        <taxon>Pseudomonadati</taxon>
        <taxon>Pseudomonadota</taxon>
        <taxon>Alphaproteobacteria</taxon>
        <taxon>Sphingomonadales</taxon>
        <taxon>Sphingomonadaceae</taxon>
        <taxon>Sphingomonas</taxon>
    </lineage>
</organism>
<sequence length="115" mass="12321">MDRGVQQIVTPQGDVLVVMPLAHFERLSAAAGMFIFSDERDAEAVPAEVRVAIDEGESPLAAWRRYRAISQSALARESGVSRFTIMRIEAAGAGAGNRQSRKLLAAALDIPVSAI</sequence>
<accession>A0ABT6N6G0</accession>
<protein>
    <submittedName>
        <fullName evidence="2">Helix-turn-helix domain-containing protein</fullName>
    </submittedName>
</protein>
<dbReference type="InterPro" id="IPR001387">
    <property type="entry name" value="Cro/C1-type_HTH"/>
</dbReference>
<proteinExistence type="predicted"/>
<evidence type="ECO:0000313" key="2">
    <source>
        <dbReference type="EMBL" id="MDH7640683.1"/>
    </source>
</evidence>
<dbReference type="RefSeq" id="WP_281046031.1">
    <property type="nucleotide sequence ID" value="NZ_JARYGZ010000003.1"/>
</dbReference>